<dbReference type="AlphaFoldDB" id="A0A8K0SZT6"/>
<evidence type="ECO:0000256" key="1">
    <source>
        <dbReference type="SAM" id="MobiDB-lite"/>
    </source>
</evidence>
<feature type="compositionally biased region" description="Acidic residues" evidence="1">
    <location>
        <begin position="24"/>
        <end position="35"/>
    </location>
</feature>
<dbReference type="Proteomes" id="UP000813444">
    <property type="component" value="Unassembled WGS sequence"/>
</dbReference>
<sequence>MVAPDAAPEDDGILGTEEDRMLDTDDEDIQGTDDESLAVQTEIRQAYEQMFAQTADSASASSGDEETESLFVLGTHERIHYRVHIDLPDPEGSVSRTGGWWKGEWSKFKLKHDIWISPEYIRKLPAKPAADSYFPVWVQECYFDLPLNLFIPGQKIYLRIEITRINRETGKYIRHPQAYASGARDDDPACGLAIRCRWYDVRGHLQSKYVIITPSLNTICRANSFVEVLTEGAGAEELQATPRRMYRLKGRPYFTADN</sequence>
<proteinExistence type="predicted"/>
<feature type="region of interest" description="Disordered" evidence="1">
    <location>
        <begin position="1"/>
        <end position="35"/>
    </location>
</feature>
<reference evidence="2" key="1">
    <citation type="journal article" date="2021" name="Nat. Commun.">
        <title>Genetic determinants of endophytism in the Arabidopsis root mycobiome.</title>
        <authorList>
            <person name="Mesny F."/>
            <person name="Miyauchi S."/>
            <person name="Thiergart T."/>
            <person name="Pickel B."/>
            <person name="Atanasova L."/>
            <person name="Karlsson M."/>
            <person name="Huettel B."/>
            <person name="Barry K.W."/>
            <person name="Haridas S."/>
            <person name="Chen C."/>
            <person name="Bauer D."/>
            <person name="Andreopoulos W."/>
            <person name="Pangilinan J."/>
            <person name="LaButti K."/>
            <person name="Riley R."/>
            <person name="Lipzen A."/>
            <person name="Clum A."/>
            <person name="Drula E."/>
            <person name="Henrissat B."/>
            <person name="Kohler A."/>
            <person name="Grigoriev I.V."/>
            <person name="Martin F.M."/>
            <person name="Hacquard S."/>
        </authorList>
    </citation>
    <scope>NUCLEOTIDE SEQUENCE</scope>
    <source>
        <strain evidence="2">MPI-CAGE-CH-0235</strain>
    </source>
</reference>
<gene>
    <name evidence="2" type="ORF">B0I35DRAFT_477023</name>
</gene>
<evidence type="ECO:0000313" key="3">
    <source>
        <dbReference type="Proteomes" id="UP000813444"/>
    </source>
</evidence>
<accession>A0A8K0SZT6</accession>
<evidence type="ECO:0000313" key="2">
    <source>
        <dbReference type="EMBL" id="KAH7323136.1"/>
    </source>
</evidence>
<name>A0A8K0SZT6_9HYPO</name>
<organism evidence="2 3">
    <name type="scientific">Stachybotrys elegans</name>
    <dbReference type="NCBI Taxonomy" id="80388"/>
    <lineage>
        <taxon>Eukaryota</taxon>
        <taxon>Fungi</taxon>
        <taxon>Dikarya</taxon>
        <taxon>Ascomycota</taxon>
        <taxon>Pezizomycotina</taxon>
        <taxon>Sordariomycetes</taxon>
        <taxon>Hypocreomycetidae</taxon>
        <taxon>Hypocreales</taxon>
        <taxon>Stachybotryaceae</taxon>
        <taxon>Stachybotrys</taxon>
    </lineage>
</organism>
<comment type="caution">
    <text evidence="2">The sequence shown here is derived from an EMBL/GenBank/DDBJ whole genome shotgun (WGS) entry which is preliminary data.</text>
</comment>
<dbReference type="EMBL" id="JAGPNK010000004">
    <property type="protein sequence ID" value="KAH7323136.1"/>
    <property type="molecule type" value="Genomic_DNA"/>
</dbReference>
<keyword evidence="3" id="KW-1185">Reference proteome</keyword>
<protein>
    <submittedName>
        <fullName evidence="2">Uncharacterized protein</fullName>
    </submittedName>
</protein>